<evidence type="ECO:0000313" key="3">
    <source>
        <dbReference type="Proteomes" id="UP001162741"/>
    </source>
</evidence>
<dbReference type="Proteomes" id="UP001162741">
    <property type="component" value="Chromosome"/>
</dbReference>
<feature type="chain" id="PRO_5047076471" description="DUF4468 domain-containing protein" evidence="1">
    <location>
        <begin position="21"/>
        <end position="170"/>
    </location>
</feature>
<accession>A0ABY6J507</accession>
<reference evidence="2" key="1">
    <citation type="submission" date="2022-10" db="EMBL/GenBank/DDBJ databases">
        <title>Chitinophaga sp. nov., isolated from soil.</title>
        <authorList>
            <person name="Jeon C.O."/>
        </authorList>
    </citation>
    <scope>NUCLEOTIDE SEQUENCE</scope>
    <source>
        <strain evidence="2">R8</strain>
    </source>
</reference>
<sequence>MMNRYLLIAVLTFLLSPCFGQQPQIAEIRKAVAAINADTAYVQVRLDNESYLEEMTDRGGYLMGLYKKDQLKKMISWIGYSNSIAITEYYFQNGQLIFVYDLLKAFAYDEKKQQLDEDRTNITYEGRYYYQNGKKIDAKVTGTVPKGTATDWVQMVKQLEPLVESVRKTP</sequence>
<dbReference type="EMBL" id="CP107006">
    <property type="protein sequence ID" value="UYQ93264.1"/>
    <property type="molecule type" value="Genomic_DNA"/>
</dbReference>
<proteinExistence type="predicted"/>
<feature type="signal peptide" evidence="1">
    <location>
        <begin position="1"/>
        <end position="20"/>
    </location>
</feature>
<keyword evidence="3" id="KW-1185">Reference proteome</keyword>
<evidence type="ECO:0008006" key="4">
    <source>
        <dbReference type="Google" id="ProtNLM"/>
    </source>
</evidence>
<gene>
    <name evidence="2" type="ORF">MKQ68_24585</name>
</gene>
<name>A0ABY6J507_9BACT</name>
<organism evidence="2 3">
    <name type="scientific">Chitinophaga horti</name>
    <dbReference type="NCBI Taxonomy" id="2920382"/>
    <lineage>
        <taxon>Bacteria</taxon>
        <taxon>Pseudomonadati</taxon>
        <taxon>Bacteroidota</taxon>
        <taxon>Chitinophagia</taxon>
        <taxon>Chitinophagales</taxon>
        <taxon>Chitinophagaceae</taxon>
        <taxon>Chitinophaga</taxon>
    </lineage>
</organism>
<evidence type="ECO:0000256" key="1">
    <source>
        <dbReference type="SAM" id="SignalP"/>
    </source>
</evidence>
<dbReference type="RefSeq" id="WP_244845332.1">
    <property type="nucleotide sequence ID" value="NZ_CP107006.1"/>
</dbReference>
<evidence type="ECO:0000313" key="2">
    <source>
        <dbReference type="EMBL" id="UYQ93264.1"/>
    </source>
</evidence>
<keyword evidence="1" id="KW-0732">Signal</keyword>
<protein>
    <recommendedName>
        <fullName evidence="4">DUF4468 domain-containing protein</fullName>
    </recommendedName>
</protein>